<keyword evidence="2" id="KW-1185">Reference proteome</keyword>
<dbReference type="RefSeq" id="WP_379868816.1">
    <property type="nucleotide sequence ID" value="NZ_JBHTBH010000001.1"/>
</dbReference>
<gene>
    <name evidence="1" type="ORF">ACFQRF_03820</name>
</gene>
<reference evidence="2" key="1">
    <citation type="journal article" date="2019" name="Int. J. Syst. Evol. Microbiol.">
        <title>The Global Catalogue of Microorganisms (GCM) 10K type strain sequencing project: providing services to taxonomists for standard genome sequencing and annotation.</title>
        <authorList>
            <consortium name="The Broad Institute Genomics Platform"/>
            <consortium name="The Broad Institute Genome Sequencing Center for Infectious Disease"/>
            <person name="Wu L."/>
            <person name="Ma J."/>
        </authorList>
    </citation>
    <scope>NUCLEOTIDE SEQUENCE [LARGE SCALE GENOMIC DNA]</scope>
    <source>
        <strain evidence="2">CGMCC 4.7382</strain>
    </source>
</reference>
<dbReference type="EMBL" id="JBHTBH010000001">
    <property type="protein sequence ID" value="MFC7326862.1"/>
    <property type="molecule type" value="Genomic_DNA"/>
</dbReference>
<evidence type="ECO:0000313" key="2">
    <source>
        <dbReference type="Proteomes" id="UP001596540"/>
    </source>
</evidence>
<name>A0ABW2KA39_9ACTN</name>
<proteinExistence type="predicted"/>
<dbReference type="Proteomes" id="UP001596540">
    <property type="component" value="Unassembled WGS sequence"/>
</dbReference>
<comment type="caution">
    <text evidence="1">The sequence shown here is derived from an EMBL/GenBank/DDBJ whole genome shotgun (WGS) entry which is preliminary data.</text>
</comment>
<evidence type="ECO:0000313" key="1">
    <source>
        <dbReference type="EMBL" id="MFC7326862.1"/>
    </source>
</evidence>
<organism evidence="1 2">
    <name type="scientific">Marinactinospora rubrisoli</name>
    <dbReference type="NCBI Taxonomy" id="2715399"/>
    <lineage>
        <taxon>Bacteria</taxon>
        <taxon>Bacillati</taxon>
        <taxon>Actinomycetota</taxon>
        <taxon>Actinomycetes</taxon>
        <taxon>Streptosporangiales</taxon>
        <taxon>Nocardiopsidaceae</taxon>
        <taxon>Marinactinospora</taxon>
    </lineage>
</organism>
<evidence type="ECO:0008006" key="3">
    <source>
        <dbReference type="Google" id="ProtNLM"/>
    </source>
</evidence>
<accession>A0ABW2KA39</accession>
<protein>
    <recommendedName>
        <fullName evidence="3">Flp family type IVb pilin</fullName>
    </recommendedName>
</protein>
<sequence length="56" mass="5929">MNRIRAFLLRRRTHGRDGGYSTETVLVIALLVALAAGAVGAISTAVMDKAESISLD</sequence>